<sequence length="98" mass="10917">MAGQSKEKSTGVSLEFSIVPIQIPASAFTAEILPSNGNGSFSDELPRKAREKIRQRKTKRKIKRNGSLVKKRNQTGEKETQETKKVNEQSQGEIESKS</sequence>
<feature type="region of interest" description="Disordered" evidence="1">
    <location>
        <begin position="33"/>
        <end position="98"/>
    </location>
</feature>
<protein>
    <submittedName>
        <fullName evidence="2">Uncharacterized protein</fullName>
    </submittedName>
</protein>
<gene>
    <name evidence="2" type="ORF">RUM43_008910</name>
</gene>
<evidence type="ECO:0000256" key="1">
    <source>
        <dbReference type="SAM" id="MobiDB-lite"/>
    </source>
</evidence>
<evidence type="ECO:0000313" key="3">
    <source>
        <dbReference type="Proteomes" id="UP001372834"/>
    </source>
</evidence>
<accession>A0AAN8S1N6</accession>
<dbReference type="EMBL" id="JAWJWE010000038">
    <property type="protein sequence ID" value="KAK6623058.1"/>
    <property type="molecule type" value="Genomic_DNA"/>
</dbReference>
<dbReference type="AlphaFoldDB" id="A0AAN8S1N6"/>
<feature type="compositionally biased region" description="Basic and acidic residues" evidence="1">
    <location>
        <begin position="74"/>
        <end position="87"/>
    </location>
</feature>
<evidence type="ECO:0000313" key="2">
    <source>
        <dbReference type="EMBL" id="KAK6623058.1"/>
    </source>
</evidence>
<dbReference type="Proteomes" id="UP001372834">
    <property type="component" value="Unassembled WGS sequence"/>
</dbReference>
<name>A0AAN8S1N6_POLSC</name>
<feature type="compositionally biased region" description="Polar residues" evidence="1">
    <location>
        <begin position="88"/>
        <end position="98"/>
    </location>
</feature>
<feature type="compositionally biased region" description="Basic residues" evidence="1">
    <location>
        <begin position="49"/>
        <end position="73"/>
    </location>
</feature>
<proteinExistence type="predicted"/>
<organism evidence="2 3">
    <name type="scientific">Polyplax serrata</name>
    <name type="common">Common mouse louse</name>
    <dbReference type="NCBI Taxonomy" id="468196"/>
    <lineage>
        <taxon>Eukaryota</taxon>
        <taxon>Metazoa</taxon>
        <taxon>Ecdysozoa</taxon>
        <taxon>Arthropoda</taxon>
        <taxon>Hexapoda</taxon>
        <taxon>Insecta</taxon>
        <taxon>Pterygota</taxon>
        <taxon>Neoptera</taxon>
        <taxon>Paraneoptera</taxon>
        <taxon>Psocodea</taxon>
        <taxon>Troctomorpha</taxon>
        <taxon>Phthiraptera</taxon>
        <taxon>Anoplura</taxon>
        <taxon>Polyplacidae</taxon>
        <taxon>Polyplax</taxon>
    </lineage>
</organism>
<comment type="caution">
    <text evidence="2">The sequence shown here is derived from an EMBL/GenBank/DDBJ whole genome shotgun (WGS) entry which is preliminary data.</text>
</comment>
<reference evidence="2 3" key="1">
    <citation type="submission" date="2023-10" db="EMBL/GenBank/DDBJ databases">
        <title>Genomes of two closely related lineages of the louse Polyplax serrata with different host specificities.</title>
        <authorList>
            <person name="Martinu J."/>
            <person name="Tarabai H."/>
            <person name="Stefka J."/>
            <person name="Hypsa V."/>
        </authorList>
    </citation>
    <scope>NUCLEOTIDE SEQUENCE [LARGE SCALE GENOMIC DNA]</scope>
    <source>
        <strain evidence="2">HR10_N</strain>
    </source>
</reference>